<keyword evidence="3" id="KW-1185">Reference proteome</keyword>
<protein>
    <submittedName>
        <fullName evidence="2">Uncharacterized protein</fullName>
    </submittedName>
</protein>
<feature type="region of interest" description="Disordered" evidence="1">
    <location>
        <begin position="1"/>
        <end position="41"/>
    </location>
</feature>
<reference evidence="2" key="1">
    <citation type="journal article" date="2022" name="Int. J. Mol. Sci.">
        <title>Draft Genome of Tanacetum Coccineum: Genomic Comparison of Closely Related Tanacetum-Family Plants.</title>
        <authorList>
            <person name="Yamashiro T."/>
            <person name="Shiraishi A."/>
            <person name="Nakayama K."/>
            <person name="Satake H."/>
        </authorList>
    </citation>
    <scope>NUCLEOTIDE SEQUENCE</scope>
</reference>
<accession>A0ABQ5CF36</accession>
<reference evidence="2" key="2">
    <citation type="submission" date="2022-01" db="EMBL/GenBank/DDBJ databases">
        <authorList>
            <person name="Yamashiro T."/>
            <person name="Shiraishi A."/>
            <person name="Satake H."/>
            <person name="Nakayama K."/>
        </authorList>
    </citation>
    <scope>NUCLEOTIDE SEQUENCE</scope>
</reference>
<organism evidence="2 3">
    <name type="scientific">Tanacetum coccineum</name>
    <dbReference type="NCBI Taxonomy" id="301880"/>
    <lineage>
        <taxon>Eukaryota</taxon>
        <taxon>Viridiplantae</taxon>
        <taxon>Streptophyta</taxon>
        <taxon>Embryophyta</taxon>
        <taxon>Tracheophyta</taxon>
        <taxon>Spermatophyta</taxon>
        <taxon>Magnoliopsida</taxon>
        <taxon>eudicotyledons</taxon>
        <taxon>Gunneridae</taxon>
        <taxon>Pentapetalae</taxon>
        <taxon>asterids</taxon>
        <taxon>campanulids</taxon>
        <taxon>Asterales</taxon>
        <taxon>Asteraceae</taxon>
        <taxon>Asteroideae</taxon>
        <taxon>Anthemideae</taxon>
        <taxon>Anthemidinae</taxon>
        <taxon>Tanacetum</taxon>
    </lineage>
</organism>
<comment type="caution">
    <text evidence="2">The sequence shown here is derived from an EMBL/GenBank/DDBJ whole genome shotgun (WGS) entry which is preliminary data.</text>
</comment>
<evidence type="ECO:0000313" key="2">
    <source>
        <dbReference type="EMBL" id="GJT25675.1"/>
    </source>
</evidence>
<gene>
    <name evidence="2" type="ORF">Tco_0895612</name>
</gene>
<name>A0ABQ5CF36_9ASTR</name>
<sequence length="184" mass="20516">MDLDSPEDNPIIVVDESEEDDEVHKDKGIHSTSNVKTKDASVSKPLFPRSIQLQELTNQLNELLVKSLHTEFSKILAARLKNQVHEVEIELPGDLKEIPTKLEDFTKSVISLISQVVELKTLQWELPLDFLSLPTQVAYVQAKLKTLDALPSLLQKFTEALDRFAQVFNTASKKAGDTSVPLAG</sequence>
<evidence type="ECO:0000256" key="1">
    <source>
        <dbReference type="SAM" id="MobiDB-lite"/>
    </source>
</evidence>
<evidence type="ECO:0000313" key="3">
    <source>
        <dbReference type="Proteomes" id="UP001151760"/>
    </source>
</evidence>
<dbReference type="Proteomes" id="UP001151760">
    <property type="component" value="Unassembled WGS sequence"/>
</dbReference>
<dbReference type="EMBL" id="BQNB010014230">
    <property type="protein sequence ID" value="GJT25675.1"/>
    <property type="molecule type" value="Genomic_DNA"/>
</dbReference>
<proteinExistence type="predicted"/>